<proteinExistence type="predicted"/>
<name>A0A4R0L762_9ACTN</name>
<dbReference type="PANTHER" id="PTHR13789">
    <property type="entry name" value="MONOOXYGENASE"/>
    <property type="match status" value="1"/>
</dbReference>
<reference evidence="5 6" key="1">
    <citation type="submission" date="2019-02" db="EMBL/GenBank/DDBJ databases">
        <title>Kribbella capetownensis sp. nov. and Kribbella speibonae sp. nov., isolated from soil.</title>
        <authorList>
            <person name="Curtis S.M."/>
            <person name="Norton I."/>
            <person name="Everest G.J."/>
            <person name="Meyers P.R."/>
        </authorList>
    </citation>
    <scope>NUCLEOTIDE SEQUENCE [LARGE SCALE GENOMIC DNA]</scope>
    <source>
        <strain evidence="5 6">NRRL B-24813</strain>
    </source>
</reference>
<dbReference type="PRINTS" id="PR00420">
    <property type="entry name" value="RNGMNOXGNASE"/>
</dbReference>
<dbReference type="PANTHER" id="PTHR13789:SF309">
    <property type="entry name" value="PUTATIVE (AFU_ORTHOLOGUE AFUA_6G14510)-RELATED"/>
    <property type="match status" value="1"/>
</dbReference>
<dbReference type="Gene3D" id="3.50.50.60">
    <property type="entry name" value="FAD/NAD(P)-binding domain"/>
    <property type="match status" value="1"/>
</dbReference>
<dbReference type="Proteomes" id="UP000291144">
    <property type="component" value="Unassembled WGS sequence"/>
</dbReference>
<protein>
    <recommendedName>
        <fullName evidence="4">FAD-binding domain-containing protein</fullName>
    </recommendedName>
</protein>
<organism evidence="5 6">
    <name type="scientific">Kribbella pittospori</name>
    <dbReference type="NCBI Taxonomy" id="722689"/>
    <lineage>
        <taxon>Bacteria</taxon>
        <taxon>Bacillati</taxon>
        <taxon>Actinomycetota</taxon>
        <taxon>Actinomycetes</taxon>
        <taxon>Propionibacteriales</taxon>
        <taxon>Kribbellaceae</taxon>
        <taxon>Kribbella</taxon>
    </lineage>
</organism>
<dbReference type="InterPro" id="IPR002938">
    <property type="entry name" value="FAD-bd"/>
</dbReference>
<evidence type="ECO:0000256" key="1">
    <source>
        <dbReference type="ARBA" id="ARBA00023002"/>
    </source>
</evidence>
<keyword evidence="3" id="KW-0812">Transmembrane</keyword>
<evidence type="ECO:0000256" key="2">
    <source>
        <dbReference type="ARBA" id="ARBA00023033"/>
    </source>
</evidence>
<keyword evidence="3" id="KW-1133">Transmembrane helix</keyword>
<dbReference type="InterPro" id="IPR050493">
    <property type="entry name" value="FAD-dep_Monooxygenase_BioMet"/>
</dbReference>
<keyword evidence="2" id="KW-0503">Monooxygenase</keyword>
<dbReference type="AlphaFoldDB" id="A0A4R0L762"/>
<evidence type="ECO:0000313" key="6">
    <source>
        <dbReference type="Proteomes" id="UP000291144"/>
    </source>
</evidence>
<dbReference type="SUPFAM" id="SSF51905">
    <property type="entry name" value="FAD/NAD(P)-binding domain"/>
    <property type="match status" value="1"/>
</dbReference>
<evidence type="ECO:0000313" key="5">
    <source>
        <dbReference type="EMBL" id="TCC64625.1"/>
    </source>
</evidence>
<keyword evidence="6" id="KW-1185">Reference proteome</keyword>
<evidence type="ECO:0000256" key="3">
    <source>
        <dbReference type="SAM" id="Phobius"/>
    </source>
</evidence>
<feature type="domain" description="FAD-binding" evidence="4">
    <location>
        <begin position="5"/>
        <end position="165"/>
    </location>
</feature>
<gene>
    <name evidence="5" type="ORF">E0H73_09615</name>
</gene>
<dbReference type="GO" id="GO:0071949">
    <property type="term" value="F:FAD binding"/>
    <property type="evidence" value="ECO:0007669"/>
    <property type="project" value="InterPro"/>
</dbReference>
<sequence>MTDQKAIVVGGGIAGLAAAAALIRTGWRVQVLESAPELGEVGAGLAVTVNGARALDAIGAGDRVRRDGYAVRPAGSRRSDGKWLLRAPDGNGLTRMIGIHRQRLHAALAESAAGAELVTGARVTAVDPGTPGASSARVTWTSASGSCSADADLVVGADGIRSVTRGVLFSPFCLALQRLLELAGDHLRNHDRRRQLRHAVGPAGRVRLAPDQCRPGLLVRVRAASGRSWFPGRDPGGSRVLRRVGSRRTGADRGNLRRDPA</sequence>
<evidence type="ECO:0000259" key="4">
    <source>
        <dbReference type="Pfam" id="PF01494"/>
    </source>
</evidence>
<dbReference type="GO" id="GO:0004497">
    <property type="term" value="F:monooxygenase activity"/>
    <property type="evidence" value="ECO:0007669"/>
    <property type="project" value="UniProtKB-KW"/>
</dbReference>
<dbReference type="OrthoDB" id="9782160at2"/>
<feature type="transmembrane region" description="Helical" evidence="3">
    <location>
        <begin position="6"/>
        <end position="23"/>
    </location>
</feature>
<keyword evidence="3" id="KW-0472">Membrane</keyword>
<keyword evidence="1" id="KW-0560">Oxidoreductase</keyword>
<comment type="caution">
    <text evidence="5">The sequence shown here is derived from an EMBL/GenBank/DDBJ whole genome shotgun (WGS) entry which is preliminary data.</text>
</comment>
<accession>A0A4R0L762</accession>
<dbReference type="Pfam" id="PF01494">
    <property type="entry name" value="FAD_binding_3"/>
    <property type="match status" value="1"/>
</dbReference>
<dbReference type="InterPro" id="IPR036188">
    <property type="entry name" value="FAD/NAD-bd_sf"/>
</dbReference>
<dbReference type="EMBL" id="SJKB01000002">
    <property type="protein sequence ID" value="TCC64625.1"/>
    <property type="molecule type" value="Genomic_DNA"/>
</dbReference>